<dbReference type="CDD" id="cd01650">
    <property type="entry name" value="RT_nLTR_like"/>
    <property type="match status" value="1"/>
</dbReference>
<accession>A0A8S4MN79</accession>
<feature type="repeat" description="LDL-receptor class B" evidence="1">
    <location>
        <begin position="1025"/>
        <end position="1068"/>
    </location>
</feature>
<organism evidence="4 5">
    <name type="scientific">Branchiostoma lanceolatum</name>
    <name type="common">Common lancelet</name>
    <name type="synonym">Amphioxus lanceolatum</name>
    <dbReference type="NCBI Taxonomy" id="7740"/>
    <lineage>
        <taxon>Eukaryota</taxon>
        <taxon>Metazoa</taxon>
        <taxon>Chordata</taxon>
        <taxon>Cephalochordata</taxon>
        <taxon>Leptocardii</taxon>
        <taxon>Amphioxiformes</taxon>
        <taxon>Branchiostomatidae</taxon>
        <taxon>Branchiostoma</taxon>
    </lineage>
</organism>
<dbReference type="SMART" id="SM00135">
    <property type="entry name" value="LY"/>
    <property type="match status" value="8"/>
</dbReference>
<feature type="repeat" description="LDL-receptor class B" evidence="1">
    <location>
        <begin position="1069"/>
        <end position="1110"/>
    </location>
</feature>
<comment type="caution">
    <text evidence="4">The sequence shown here is derived from an EMBL/GenBank/DDBJ whole genome shotgun (WGS) entry which is preliminary data.</text>
</comment>
<sequence length="1932" mass="215550">MDGFAKKTGKNETTSGLSLLQKLKMAHISEEDYTHCQEVWKDHTMHIIKDFLTCYNNEDVVPMLNAVQRMPDFYKDRQIDMFKDGISVPGLMMKYFGLSRGSVQAKYAAEFTVEDSPDDSSIQQAAKKNLQAAISSGTFDSALNVDSDSLQPTTLTEEEEASQLPAEWKQCNVTPVYKKGDRTDPPNYRPIALLPTVPNVLERLVHNRLYTYLMKSNLISINQSGFKKGQIVEEVPFYAHLQLDATIHQTLRWTEHVQTTSNKARRTLGFLCGDPSILNHGCGANHYSNRPTYDCGANHNSNGPTYDCGANHYSSQPIYDCGASHNSNRSTHDCEANHNSNRPTYDCGANHYSDRPTYDCGANHYSSQPIYDCGASHNSNRSTHDCEANHNSNRPTYDCGADHYSNRPTYDSYKGVILQVDVTSGSAVRLPLGDEEDPTRVTYDPFTDYVYWSGGWDYVIKRARRDGSGKEIIIDQVNDVSDLELDNAAGNIYWSDNFTETISVAKKDGTSARTLLSSPAIGSPTSLVLDPRDGFIYWLDNGYGRIDRAAMDGSGQTTIITGLWDSHLIAIDYYEDRLYYTTDFYGIYSSDLLGNDIQQVLYEEGKYVTGIAVDENYVYWSSEWMSKSDQTSTVLVDDVGYPLDIYLFTTAPPDVNTDDSSIQQAAKKNLQAAISSGTFDSTLNVDSDSLQPTTLTEEEEASQLPAEWKQCNVTPVYKKGDLTNPPNYRPIALLPTVPKVLERLVHNCLYTYLMNNNLININQYGFKKGDGTVPQLMRLVDEWAKSIDDPNISCTAAVFLDVRRAFDTVWHDGLIYKLSRYGIKGPLDPSWTDSNLDATIHQTLRWTEHVQTTSNKARRTLGFLWKLRYKLFREALEVAYNIMDPDLQVKISPRIQTLEPVASGSEGSAQCGDPSILNHGCGVNHYSNRPTYDCGANHYSNRPTYDSYKGVILQVDVTSGSAVRLPLGDEEDPTRVTYDPFTDYVYWSGGWDYVIKRARRDGSGKEIIIDQVTDVSDLELDNAAGNIYWSDNFAETISVAKKDGTSARTLLSSPAIGSPTSLVLDPRDGFIYWLDNGNGRIDRAAMDGSGQTTIITGLWDSYLIAIDYYEDRLYYTTDFYGIYSSDLLGNDIQQVLYEEGKYVTGIAVDENFVYWLSEWMSKSDQTSTVLVDDVGYPLDIYLFTTAPPDVTTDDSSIQQAAKKNLQAAISSGTFDSTLNVDSDSLQPTTLTEEEEETKNRLTKDLRQVEAEYYSTVSERLRSAKDAQVFWSVLKQATGKGKTNIPALSVDGTVVAKDNVKLFNDIFLNVTREATHPDRTVRLPMFTNEDLSTIVLSVDEVQEVLHGLHPNKAPGPDGIPNRLLKEAAPVISTSLCNLFNLSLSASQLPAEWKQCNVTPVYKKGDRTNPTNYRPIALLPTVPKVLERLVHNRLYTYLMNNNLISINQSGFKKGDGTVPQLMRLVDEWAKSIDDPNISCTAAVFLDVRRAFDTVWHDGLIYKLSRYGIKGPLDPSWTDSNVLCGYPNILNDGCGASHYSDRPTYDCGANHYSDRPTHDCGANHYSDRPTYDCGANHYSSQPIYDCGASHNSNRSTYDCGANHNSNRPTYDCGANHYSNRPTHDCGANHNSNQPTYDCGANQNSNQPTYDCRANHNSNRPTYDCGANHYSDRPTYDCGANHNSSRPTHDCGANHNSNRPTYDCGGNHNSNQPTYDCGANQNSNQPTYDCGANHNSNRPTYDCGANHYSDRPTYDCGANHNSNRPTHDCGANHNSNRPTYDCGANHYSDRPTYDCGANHNSNRPTYDCGANHYSDRPTYDCGANHYSNRPTYDCGGNLYSNRPTHDSRADHNSNRPTHDCGANHNSNRPTYNFGAEWVRSIFPPTKDDIGHLKSRPSTALSYLVSEDCMVVEVLIPVLPAKVSPTQGPKAHCCAMQ</sequence>
<gene>
    <name evidence="4" type="primary">LRP6</name>
    <name evidence="4" type="ORF">BLAG_LOCUS25841</name>
</gene>
<dbReference type="SUPFAM" id="SSF56672">
    <property type="entry name" value="DNA/RNA polymerases"/>
    <property type="match status" value="1"/>
</dbReference>
<dbReference type="Pfam" id="PF00078">
    <property type="entry name" value="RVT_1"/>
    <property type="match status" value="2"/>
</dbReference>
<dbReference type="PANTHER" id="PTHR46513">
    <property type="entry name" value="VITELLOGENIN RECEPTOR-LIKE PROTEIN-RELATED-RELATED"/>
    <property type="match status" value="1"/>
</dbReference>
<evidence type="ECO:0000256" key="1">
    <source>
        <dbReference type="PROSITE-ProRule" id="PRU00461"/>
    </source>
</evidence>
<evidence type="ECO:0000313" key="5">
    <source>
        <dbReference type="Proteomes" id="UP000838412"/>
    </source>
</evidence>
<feature type="domain" description="Reverse transcriptase" evidence="3">
    <location>
        <begin position="718"/>
        <end position="843"/>
    </location>
</feature>
<dbReference type="InterPro" id="IPR000477">
    <property type="entry name" value="RT_dom"/>
</dbReference>
<dbReference type="InterPro" id="IPR043502">
    <property type="entry name" value="DNA/RNA_pol_sf"/>
</dbReference>
<feature type="domain" description="Reverse transcriptase" evidence="3">
    <location>
        <begin position="1401"/>
        <end position="1509"/>
    </location>
</feature>
<dbReference type="SUPFAM" id="SSF63825">
    <property type="entry name" value="YWTD domain"/>
    <property type="match status" value="2"/>
</dbReference>
<reference evidence="4" key="1">
    <citation type="submission" date="2022-01" db="EMBL/GenBank/DDBJ databases">
        <authorList>
            <person name="Braso-Vives M."/>
        </authorList>
    </citation>
    <scope>NUCLEOTIDE SEQUENCE</scope>
</reference>
<name>A0A8S4MN79_BRALA</name>
<evidence type="ECO:0000259" key="3">
    <source>
        <dbReference type="Pfam" id="PF00078"/>
    </source>
</evidence>
<proteinExistence type="predicted"/>
<evidence type="ECO:0000313" key="4">
    <source>
        <dbReference type="EMBL" id="CAH1276904.1"/>
    </source>
</evidence>
<feature type="compositionally biased region" description="Basic and acidic residues" evidence="2">
    <location>
        <begin position="1839"/>
        <end position="1854"/>
    </location>
</feature>
<dbReference type="Proteomes" id="UP000838412">
    <property type="component" value="Unassembled WGS sequence"/>
</dbReference>
<dbReference type="InterPro" id="IPR000033">
    <property type="entry name" value="LDLR_classB_rpt"/>
</dbReference>
<feature type="repeat" description="LDL-receptor class B" evidence="1">
    <location>
        <begin position="490"/>
        <end position="533"/>
    </location>
</feature>
<dbReference type="InterPro" id="IPR011042">
    <property type="entry name" value="6-blade_b-propeller_TolB-like"/>
</dbReference>
<dbReference type="InterPro" id="IPR050778">
    <property type="entry name" value="Cueball_EGF_LRP_Nidogen"/>
</dbReference>
<dbReference type="Gene3D" id="2.120.10.30">
    <property type="entry name" value="TolB, C-terminal domain"/>
    <property type="match status" value="2"/>
</dbReference>
<dbReference type="OrthoDB" id="6922636at2759"/>
<evidence type="ECO:0000256" key="2">
    <source>
        <dbReference type="SAM" id="MobiDB-lite"/>
    </source>
</evidence>
<keyword evidence="5" id="KW-1185">Reference proteome</keyword>
<dbReference type="PROSITE" id="PS51120">
    <property type="entry name" value="LDLRB"/>
    <property type="match status" value="4"/>
</dbReference>
<dbReference type="PANTHER" id="PTHR46513:SF44">
    <property type="entry name" value="LDL RECEPTOR RELATED PROTEIN 4"/>
    <property type="match status" value="1"/>
</dbReference>
<dbReference type="EMBL" id="CAKMNS010000101">
    <property type="protein sequence ID" value="CAH1276904.1"/>
    <property type="molecule type" value="Genomic_DNA"/>
</dbReference>
<feature type="repeat" description="LDL-receptor class B" evidence="1">
    <location>
        <begin position="534"/>
        <end position="575"/>
    </location>
</feature>
<protein>
    <submittedName>
        <fullName evidence="4">LRP6 protein</fullName>
    </submittedName>
</protein>
<dbReference type="Pfam" id="PF00058">
    <property type="entry name" value="Ldl_recept_b"/>
    <property type="match status" value="1"/>
</dbReference>
<feature type="region of interest" description="Disordered" evidence="2">
    <location>
        <begin position="1839"/>
        <end position="1861"/>
    </location>
</feature>